<evidence type="ECO:0000313" key="4">
    <source>
        <dbReference type="Proteomes" id="UP001226691"/>
    </source>
</evidence>
<reference evidence="3 4" key="1">
    <citation type="submission" date="2023-07" db="EMBL/GenBank/DDBJ databases">
        <title>Functional and genomic diversity of the sorghum phyllosphere microbiome.</title>
        <authorList>
            <person name="Shade A."/>
        </authorList>
    </citation>
    <scope>NUCLEOTIDE SEQUENCE [LARGE SCALE GENOMIC DNA]</scope>
    <source>
        <strain evidence="3 4">SORGH_AS_1207</strain>
    </source>
</reference>
<dbReference type="Proteomes" id="UP001226691">
    <property type="component" value="Unassembled WGS sequence"/>
</dbReference>
<dbReference type="EMBL" id="JAUTBF010000001">
    <property type="protein sequence ID" value="MDQ1122147.1"/>
    <property type="molecule type" value="Genomic_DNA"/>
</dbReference>
<proteinExistence type="predicted"/>
<accession>A0ABU0TT76</accession>
<keyword evidence="2" id="KW-0732">Signal</keyword>
<name>A0ABU0TT76_MICTR</name>
<gene>
    <name evidence="3" type="ORF">QE412_000720</name>
</gene>
<evidence type="ECO:0000256" key="1">
    <source>
        <dbReference type="SAM" id="MobiDB-lite"/>
    </source>
</evidence>
<keyword evidence="4" id="KW-1185">Reference proteome</keyword>
<sequence length="226" mass="23865">MKRTSLSVVAAIGAVMLAIPTTGAATGDTSNVVDEPPVNHFDAAPTRSPDERALTAPPVTSEMVEMTTKIDSLYEGDPRYSAVEFTKDRSLTIVWWHGEVPAELESIVASAEVPIEVRQTAYLPGDLRDAVQTVLASDQAAAAGVLGGGRAADGSGIELTLAPSGSDRASNTVEDRLESVSEFPVAIIHEDITPLTPRRSSGRGKRYGPGISGWQLTARGKRRTPS</sequence>
<evidence type="ECO:0000313" key="3">
    <source>
        <dbReference type="EMBL" id="MDQ1122147.1"/>
    </source>
</evidence>
<comment type="caution">
    <text evidence="3">The sequence shown here is derived from an EMBL/GenBank/DDBJ whole genome shotgun (WGS) entry which is preliminary data.</text>
</comment>
<protein>
    <submittedName>
        <fullName evidence="3">Uncharacterized protein</fullName>
    </submittedName>
</protein>
<evidence type="ECO:0000256" key="2">
    <source>
        <dbReference type="SAM" id="SignalP"/>
    </source>
</evidence>
<organism evidence="3 4">
    <name type="scientific">Microbacterium trichothecenolyticum</name>
    <name type="common">Aureobacterium trichothecenolyticum</name>
    <dbReference type="NCBI Taxonomy" id="69370"/>
    <lineage>
        <taxon>Bacteria</taxon>
        <taxon>Bacillati</taxon>
        <taxon>Actinomycetota</taxon>
        <taxon>Actinomycetes</taxon>
        <taxon>Micrococcales</taxon>
        <taxon>Microbacteriaceae</taxon>
        <taxon>Microbacterium</taxon>
    </lineage>
</organism>
<feature type="signal peptide" evidence="2">
    <location>
        <begin position="1"/>
        <end position="24"/>
    </location>
</feature>
<feature type="chain" id="PRO_5045842472" evidence="2">
    <location>
        <begin position="25"/>
        <end position="226"/>
    </location>
</feature>
<feature type="region of interest" description="Disordered" evidence="1">
    <location>
        <begin position="195"/>
        <end position="226"/>
    </location>
</feature>
<feature type="region of interest" description="Disordered" evidence="1">
    <location>
        <begin position="25"/>
        <end position="53"/>
    </location>
</feature>